<reference evidence="1 2" key="1">
    <citation type="submission" date="2019-06" db="EMBL/GenBank/DDBJ databases">
        <title>Sorghum-associated microbial communities from plants grown in Nebraska, USA.</title>
        <authorList>
            <person name="Schachtman D."/>
        </authorList>
    </citation>
    <scope>NUCLEOTIDE SEQUENCE [LARGE SCALE GENOMIC DNA]</scope>
    <source>
        <strain evidence="1 2">2482</strain>
    </source>
</reference>
<protein>
    <submittedName>
        <fullName evidence="1">Uncharacterized protein</fullName>
    </submittedName>
</protein>
<accession>A0A561D7K2</accession>
<gene>
    <name evidence="1" type="ORF">FB550_10754</name>
</gene>
<comment type="caution">
    <text evidence="1">The sequence shown here is derived from an EMBL/GenBank/DDBJ whole genome shotgun (WGS) entry which is preliminary data.</text>
</comment>
<proteinExistence type="predicted"/>
<dbReference type="AlphaFoldDB" id="A0A561D7K2"/>
<dbReference type="EMBL" id="VIVN01000007">
    <property type="protein sequence ID" value="TWD99419.1"/>
    <property type="molecule type" value="Genomic_DNA"/>
</dbReference>
<sequence length="59" mass="7145">MKFSKQSLDTLLGVHRIVRHKRSKKRSLEEYFENPIIHKEIQGDRVFVPLNIDRVWNEI</sequence>
<dbReference type="RefSeq" id="WP_144565989.1">
    <property type="nucleotide sequence ID" value="NZ_VIVN01000007.1"/>
</dbReference>
<evidence type="ECO:0000313" key="1">
    <source>
        <dbReference type="EMBL" id="TWD99419.1"/>
    </source>
</evidence>
<evidence type="ECO:0000313" key="2">
    <source>
        <dbReference type="Proteomes" id="UP000319671"/>
    </source>
</evidence>
<keyword evidence="2" id="KW-1185">Reference proteome</keyword>
<name>A0A561D7K2_9BACI</name>
<dbReference type="Proteomes" id="UP000319671">
    <property type="component" value="Unassembled WGS sequence"/>
</dbReference>
<organism evidence="1 2">
    <name type="scientific">Neobacillus bataviensis</name>
    <dbReference type="NCBI Taxonomy" id="220685"/>
    <lineage>
        <taxon>Bacteria</taxon>
        <taxon>Bacillati</taxon>
        <taxon>Bacillota</taxon>
        <taxon>Bacilli</taxon>
        <taxon>Bacillales</taxon>
        <taxon>Bacillaceae</taxon>
        <taxon>Neobacillus</taxon>
    </lineage>
</organism>